<feature type="repeat" description="TPR" evidence="1">
    <location>
        <begin position="156"/>
        <end position="189"/>
    </location>
</feature>
<dbReference type="RefSeq" id="WP_183632455.1">
    <property type="nucleotide sequence ID" value="NZ_BAABLE010000011.1"/>
</dbReference>
<dbReference type="PROSITE" id="PS50005">
    <property type="entry name" value="TPR"/>
    <property type="match status" value="4"/>
</dbReference>
<dbReference type="InterPro" id="IPR019734">
    <property type="entry name" value="TPR_rpt"/>
</dbReference>
<name>A0A840BG59_9RHOO</name>
<dbReference type="EMBL" id="JACIET010000001">
    <property type="protein sequence ID" value="MBB4011653.1"/>
    <property type="molecule type" value="Genomic_DNA"/>
</dbReference>
<dbReference type="CDD" id="cd02440">
    <property type="entry name" value="AdoMet_MTases"/>
    <property type="match status" value="1"/>
</dbReference>
<keyword evidence="2" id="KW-0808">Transferase</keyword>
<keyword evidence="3" id="KW-1185">Reference proteome</keyword>
<organism evidence="2 3">
    <name type="scientific">Niveibacterium umoris</name>
    <dbReference type="NCBI Taxonomy" id="1193620"/>
    <lineage>
        <taxon>Bacteria</taxon>
        <taxon>Pseudomonadati</taxon>
        <taxon>Pseudomonadota</taxon>
        <taxon>Betaproteobacteria</taxon>
        <taxon>Rhodocyclales</taxon>
        <taxon>Rhodocyclaceae</taxon>
        <taxon>Niveibacterium</taxon>
    </lineage>
</organism>
<dbReference type="InterPro" id="IPR052943">
    <property type="entry name" value="TMTC_O-mannosyl-trnsfr"/>
</dbReference>
<dbReference type="InterPro" id="IPR011990">
    <property type="entry name" value="TPR-like_helical_dom_sf"/>
</dbReference>
<comment type="caution">
    <text evidence="2">The sequence shown here is derived from an EMBL/GenBank/DDBJ whole genome shotgun (WGS) entry which is preliminary data.</text>
</comment>
<dbReference type="SMART" id="SM00028">
    <property type="entry name" value="TPR"/>
    <property type="match status" value="6"/>
</dbReference>
<proteinExistence type="predicted"/>
<feature type="repeat" description="TPR" evidence="1">
    <location>
        <begin position="122"/>
        <end position="155"/>
    </location>
</feature>
<dbReference type="SUPFAM" id="SSF53335">
    <property type="entry name" value="S-adenosyl-L-methionine-dependent methyltransferases"/>
    <property type="match status" value="1"/>
</dbReference>
<dbReference type="AlphaFoldDB" id="A0A840BG59"/>
<keyword evidence="2" id="KW-0489">Methyltransferase</keyword>
<dbReference type="Pfam" id="PF13432">
    <property type="entry name" value="TPR_16"/>
    <property type="match status" value="1"/>
</dbReference>
<feature type="repeat" description="TPR" evidence="1">
    <location>
        <begin position="88"/>
        <end position="121"/>
    </location>
</feature>
<evidence type="ECO:0000313" key="3">
    <source>
        <dbReference type="Proteomes" id="UP000561045"/>
    </source>
</evidence>
<dbReference type="Pfam" id="PF13489">
    <property type="entry name" value="Methyltransf_23"/>
    <property type="match status" value="1"/>
</dbReference>
<dbReference type="PANTHER" id="PTHR44809:SF1">
    <property type="entry name" value="PROTEIN O-MANNOSYL-TRANSFERASE TMTC1"/>
    <property type="match status" value="1"/>
</dbReference>
<evidence type="ECO:0000313" key="2">
    <source>
        <dbReference type="EMBL" id="MBB4011653.1"/>
    </source>
</evidence>
<evidence type="ECO:0000256" key="1">
    <source>
        <dbReference type="PROSITE-ProRule" id="PRU00339"/>
    </source>
</evidence>
<gene>
    <name evidence="2" type="ORF">GGR36_000961</name>
</gene>
<reference evidence="2 3" key="1">
    <citation type="submission" date="2020-08" db="EMBL/GenBank/DDBJ databases">
        <title>Genomic Encyclopedia of Type Strains, Phase IV (KMG-IV): sequencing the most valuable type-strain genomes for metagenomic binning, comparative biology and taxonomic classification.</title>
        <authorList>
            <person name="Goeker M."/>
        </authorList>
    </citation>
    <scope>NUCLEOTIDE SEQUENCE [LARGE SCALE GENOMIC DNA]</scope>
    <source>
        <strain evidence="2 3">DSM 106739</strain>
    </source>
</reference>
<dbReference type="Gene3D" id="3.40.50.150">
    <property type="entry name" value="Vaccinia Virus protein VP39"/>
    <property type="match status" value="1"/>
</dbReference>
<sequence>MLTETQAPATSNVSPQTMTFDEAVACAVELHRRNQFDAAESLYLRILDVAPGHPDVLHFLGVLANQRGRVGQAVELIKQAINAVPDFPDFHNNLGNILALSGRLNEAEAHYRRVLELRPESPDTLSNLSTLFRAQDRFDEAEALLQRALGIAPDHLKSLNNYGLLCDRLGRCDEAVGFYTRAISLMPSHADGHHLLGALYFTQGRLEEAARVYKHWMDSMPDHPTARHMYAACSGVDVPQRAADDYVERTFDLFADSFEQQLQQKLSYRAPELVAAAVTRELAPPAATLDILDAGCGTGLCGPLFKPWARHLTGVDLSAGMLQKASGKACYDQLIKAELTAWIAAHPDQFDVIVSADTLCYFGSLAEPIAAAAAALHAGGLLGFSVEATDVSLAPEGHRINPHGRYSHTTAHIEACLAQAGLSAVSIDSEILRTENGKPVDGFVVVASKTPD</sequence>
<dbReference type="GO" id="GO:0008168">
    <property type="term" value="F:methyltransferase activity"/>
    <property type="evidence" value="ECO:0007669"/>
    <property type="project" value="UniProtKB-KW"/>
</dbReference>
<dbReference type="GO" id="GO:0032259">
    <property type="term" value="P:methylation"/>
    <property type="evidence" value="ECO:0007669"/>
    <property type="project" value="UniProtKB-KW"/>
</dbReference>
<dbReference type="Proteomes" id="UP000561045">
    <property type="component" value="Unassembled WGS sequence"/>
</dbReference>
<dbReference type="SUPFAM" id="SSF48452">
    <property type="entry name" value="TPR-like"/>
    <property type="match status" value="1"/>
</dbReference>
<keyword evidence="1" id="KW-0802">TPR repeat</keyword>
<dbReference type="Pfam" id="PF14559">
    <property type="entry name" value="TPR_19"/>
    <property type="match status" value="1"/>
</dbReference>
<protein>
    <submittedName>
        <fullName evidence="2">Putative TPR repeat methyltransferase</fullName>
    </submittedName>
</protein>
<dbReference type="PANTHER" id="PTHR44809">
    <property type="match status" value="1"/>
</dbReference>
<dbReference type="Gene3D" id="1.25.40.10">
    <property type="entry name" value="Tetratricopeptide repeat domain"/>
    <property type="match status" value="2"/>
</dbReference>
<dbReference type="InterPro" id="IPR029063">
    <property type="entry name" value="SAM-dependent_MTases_sf"/>
</dbReference>
<feature type="repeat" description="TPR" evidence="1">
    <location>
        <begin position="190"/>
        <end position="223"/>
    </location>
</feature>
<dbReference type="Pfam" id="PF13424">
    <property type="entry name" value="TPR_12"/>
    <property type="match status" value="1"/>
</dbReference>
<accession>A0A840BG59</accession>